<comment type="caution">
    <text evidence="1">The sequence shown here is derived from an EMBL/GenBank/DDBJ whole genome shotgun (WGS) entry which is preliminary data.</text>
</comment>
<dbReference type="RefSeq" id="WP_097352040.1">
    <property type="nucleotide sequence ID" value="NZ_JACHNY010000008.1"/>
</dbReference>
<evidence type="ECO:0000313" key="2">
    <source>
        <dbReference type="Proteomes" id="UP000574769"/>
    </source>
</evidence>
<reference evidence="1 2" key="1">
    <citation type="submission" date="2020-08" db="EMBL/GenBank/DDBJ databases">
        <title>Genomic Encyclopedia of Type Strains, Phase IV (KMG-IV): sequencing the most valuable type-strain genomes for metagenomic binning, comparative biology and taxonomic classification.</title>
        <authorList>
            <person name="Goeker M."/>
        </authorList>
    </citation>
    <scope>NUCLEOTIDE SEQUENCE [LARGE SCALE GENOMIC DNA]</scope>
    <source>
        <strain evidence="1 2">DSM 15867</strain>
    </source>
</reference>
<protein>
    <submittedName>
        <fullName evidence="1">Uncharacterized protein</fullName>
    </submittedName>
</protein>
<proteinExistence type="predicted"/>
<dbReference type="AlphaFoldDB" id="A0A7W7ALD5"/>
<dbReference type="Proteomes" id="UP000574769">
    <property type="component" value="Unassembled WGS sequence"/>
</dbReference>
<organism evidence="1 2">
    <name type="scientific">Sphingomonas abaci</name>
    <dbReference type="NCBI Taxonomy" id="237611"/>
    <lineage>
        <taxon>Bacteria</taxon>
        <taxon>Pseudomonadati</taxon>
        <taxon>Pseudomonadota</taxon>
        <taxon>Alphaproteobacteria</taxon>
        <taxon>Sphingomonadales</taxon>
        <taxon>Sphingomonadaceae</taxon>
        <taxon>Sphingomonas</taxon>
    </lineage>
</organism>
<evidence type="ECO:0000313" key="1">
    <source>
        <dbReference type="EMBL" id="MBB4619191.1"/>
    </source>
</evidence>
<gene>
    <name evidence="1" type="ORF">GGQ96_003344</name>
</gene>
<dbReference type="EMBL" id="JACHNY010000008">
    <property type="protein sequence ID" value="MBB4619191.1"/>
    <property type="molecule type" value="Genomic_DNA"/>
</dbReference>
<dbReference type="GeneID" id="93800079"/>
<keyword evidence="2" id="KW-1185">Reference proteome</keyword>
<name>A0A7W7ALD5_9SPHN</name>
<sequence length="66" mass="7753">MQRRRANPCVPGNMAADDTRELCLRRERANAETDRASAESDRIYRANMAKRDREAAAERARYKRRK</sequence>
<accession>A0A7W7ALD5</accession>